<name>A0A6N2SMS4_9FIRM</name>
<dbReference type="RefSeq" id="WP_006566652.1">
    <property type="nucleotide sequence ID" value="NZ_CACRSQ010000003.1"/>
</dbReference>
<sequence length="85" mass="9226">MKRKFLVFLLVIVFGTGQAMVFAESGVQEAAEVETEPTEDRKPEADIGNTEETEPTTEKSETETSTQAGDSSKDMEEIGGGLKQI</sequence>
<dbReference type="EMBL" id="CACRSQ010000003">
    <property type="protein sequence ID" value="VYS94404.1"/>
    <property type="molecule type" value="Genomic_DNA"/>
</dbReference>
<keyword evidence="2" id="KW-0732">Signal</keyword>
<feature type="chain" id="PRO_5038691087" evidence="2">
    <location>
        <begin position="20"/>
        <end position="85"/>
    </location>
</feature>
<feature type="signal peptide" evidence="2">
    <location>
        <begin position="1"/>
        <end position="19"/>
    </location>
</feature>
<gene>
    <name evidence="3" type="ORF">ACLFYP115_01031</name>
</gene>
<protein>
    <submittedName>
        <fullName evidence="3">Uncharacterized protein</fullName>
    </submittedName>
</protein>
<evidence type="ECO:0000256" key="2">
    <source>
        <dbReference type="SAM" id="SignalP"/>
    </source>
</evidence>
<feature type="region of interest" description="Disordered" evidence="1">
    <location>
        <begin position="28"/>
        <end position="85"/>
    </location>
</feature>
<accession>A0A6N2SMS4</accession>
<evidence type="ECO:0000256" key="1">
    <source>
        <dbReference type="SAM" id="MobiDB-lite"/>
    </source>
</evidence>
<organism evidence="3">
    <name type="scientific">Anaerostipes caccae</name>
    <dbReference type="NCBI Taxonomy" id="105841"/>
    <lineage>
        <taxon>Bacteria</taxon>
        <taxon>Bacillati</taxon>
        <taxon>Bacillota</taxon>
        <taxon>Clostridia</taxon>
        <taxon>Lachnospirales</taxon>
        <taxon>Lachnospiraceae</taxon>
        <taxon>Anaerostipes</taxon>
    </lineage>
</organism>
<dbReference type="AlphaFoldDB" id="A0A6N2SMS4"/>
<proteinExistence type="predicted"/>
<evidence type="ECO:0000313" key="3">
    <source>
        <dbReference type="EMBL" id="VYS94404.1"/>
    </source>
</evidence>
<reference evidence="3" key="1">
    <citation type="submission" date="2019-11" db="EMBL/GenBank/DDBJ databases">
        <authorList>
            <person name="Feng L."/>
        </authorList>
    </citation>
    <scope>NUCLEOTIDE SEQUENCE</scope>
    <source>
        <strain evidence="3">AcaccaeLFYP115</strain>
    </source>
</reference>